<feature type="domain" description="RING-type" evidence="7">
    <location>
        <begin position="27"/>
        <end position="73"/>
    </location>
</feature>
<dbReference type="EC" id="2.3.2.27" evidence="9"/>
<keyword evidence="9" id="KW-0012">Acyltransferase</keyword>
<protein>
    <submittedName>
        <fullName evidence="9">TRIM56</fullName>
        <ecNumber evidence="9">2.3.2.27</ecNumber>
    </submittedName>
</protein>
<evidence type="ECO:0000256" key="4">
    <source>
        <dbReference type="ARBA" id="ARBA00022833"/>
    </source>
</evidence>
<dbReference type="PROSITE" id="PS50089">
    <property type="entry name" value="ZF_RING_2"/>
    <property type="match status" value="1"/>
</dbReference>
<dbReference type="CDD" id="cd05819">
    <property type="entry name" value="NHL"/>
    <property type="match status" value="1"/>
</dbReference>
<dbReference type="Gene3D" id="3.30.160.60">
    <property type="entry name" value="Classic Zinc Finger"/>
    <property type="match status" value="1"/>
</dbReference>
<dbReference type="SMART" id="SM00184">
    <property type="entry name" value="RING"/>
    <property type="match status" value="1"/>
</dbReference>
<dbReference type="InterPro" id="IPR011042">
    <property type="entry name" value="6-blade_b-propeller_TolB-like"/>
</dbReference>
<dbReference type="PANTHER" id="PTHR25462:SF291">
    <property type="entry name" value="E3 UBIQUITIN-PROTEIN LIGASE TRIM45"/>
    <property type="match status" value="1"/>
</dbReference>
<dbReference type="InterPro" id="IPR047153">
    <property type="entry name" value="TRIM45/56/19-like"/>
</dbReference>
<evidence type="ECO:0000259" key="8">
    <source>
        <dbReference type="PROSITE" id="PS50119"/>
    </source>
</evidence>
<proteinExistence type="predicted"/>
<dbReference type="InterPro" id="IPR018957">
    <property type="entry name" value="Znf_C3HC4_RING-type"/>
</dbReference>
<dbReference type="InterPro" id="IPR001258">
    <property type="entry name" value="NHL_repeat"/>
</dbReference>
<dbReference type="Pfam" id="PF00643">
    <property type="entry name" value="zf-B_box"/>
    <property type="match status" value="1"/>
</dbReference>
<evidence type="ECO:0000256" key="1">
    <source>
        <dbReference type="ARBA" id="ARBA00022723"/>
    </source>
</evidence>
<dbReference type="SUPFAM" id="SSF57850">
    <property type="entry name" value="RING/U-box"/>
    <property type="match status" value="1"/>
</dbReference>
<dbReference type="InterPro" id="IPR001841">
    <property type="entry name" value="Znf_RING"/>
</dbReference>
<evidence type="ECO:0000256" key="3">
    <source>
        <dbReference type="ARBA" id="ARBA00022771"/>
    </source>
</evidence>
<dbReference type="Pfam" id="PF00097">
    <property type="entry name" value="zf-C3HC4"/>
    <property type="match status" value="1"/>
</dbReference>
<sequence length="637" mass="71018">MFKKTDMATNGKPLENGHAFSDDISLCGECKKTFVSPRSLPCLHTFCSACLEAYIKKSIGSNGQRFFHCPTCDMEIDVPNDALPGQYAASFPMDSFMEKLVELVAATSFDKMCDICVRREEKVAAQNWCMDCFDALCDPCFKVHVHGKTTSNHVVFRSDELRQIPLENLMKKKNKVPCGKHNETITLFCVDCREPLCVQCMAVSHRRCENVITVADAMTSRTDVKDIMDRLDSLKDSVHGTNGLGENDKILESSIDSARIKIVSVCDSLIEKVREEQDKLLRQLDDTAYKARKILKGRIEPRKSGSKTIQAAHERMKILMKYGSDVDILLAYNQVKKQLDSCQGSVAELDPKNMVVKVNFDLAENVDSFMQEFKAVGNLSIDDSSDDIGLSSWGVTCTHTDDIIVTDCKNRRIQKFSKFGDLVDYVQLEDEPRDITTIGRNDDVAITLVGKLIIFLSTRKSMQLLKRAKTERQYDGIAFSFKDSFLVVSSIRDCLVDIIQLGGEVIRSIHSDTVGSPLFREPRYVAVSPDGAIVVSDVEQGTVISFDNYGRVLSQYRPESGNGLKKPQGVSVDKIGNIFVADNGNNRVQLCTNDGVFQRNVLGHESGLDKPVAIEVSSSNRMIIVQNDGMVKVFSYS</sequence>
<dbReference type="GO" id="GO:0061630">
    <property type="term" value="F:ubiquitin protein ligase activity"/>
    <property type="evidence" value="ECO:0007669"/>
    <property type="project" value="UniProtKB-EC"/>
</dbReference>
<dbReference type="CDD" id="cd16579">
    <property type="entry name" value="RING-HC_PML_C-V"/>
    <property type="match status" value="1"/>
</dbReference>
<evidence type="ECO:0000256" key="6">
    <source>
        <dbReference type="PROSITE-ProRule" id="PRU00504"/>
    </source>
</evidence>
<dbReference type="Gene3D" id="2.120.10.30">
    <property type="entry name" value="TolB, C-terminal domain"/>
    <property type="match status" value="1"/>
</dbReference>
<feature type="repeat" description="NHL" evidence="6">
    <location>
        <begin position="557"/>
        <end position="594"/>
    </location>
</feature>
<dbReference type="EMBL" id="CACVKT020000204">
    <property type="protein sequence ID" value="CAC5357545.1"/>
    <property type="molecule type" value="Genomic_DNA"/>
</dbReference>
<dbReference type="PROSITE" id="PS50119">
    <property type="entry name" value="ZF_BBOX"/>
    <property type="match status" value="1"/>
</dbReference>
<reference evidence="9 10" key="1">
    <citation type="submission" date="2020-06" db="EMBL/GenBank/DDBJ databases">
        <authorList>
            <person name="Li R."/>
            <person name="Bekaert M."/>
        </authorList>
    </citation>
    <scope>NUCLEOTIDE SEQUENCE [LARGE SCALE GENOMIC DNA]</scope>
    <source>
        <strain evidence="10">wild</strain>
    </source>
</reference>
<dbReference type="InterPro" id="IPR000315">
    <property type="entry name" value="Znf_B-box"/>
</dbReference>
<accession>A0A6J7ZY81</accession>
<evidence type="ECO:0000256" key="2">
    <source>
        <dbReference type="ARBA" id="ARBA00022737"/>
    </source>
</evidence>
<keyword evidence="2" id="KW-0677">Repeat</keyword>
<keyword evidence="9" id="KW-0808">Transferase</keyword>
<dbReference type="CDD" id="cd19757">
    <property type="entry name" value="Bbox1"/>
    <property type="match status" value="1"/>
</dbReference>
<evidence type="ECO:0000256" key="5">
    <source>
        <dbReference type="PROSITE-ProRule" id="PRU00024"/>
    </source>
</evidence>
<dbReference type="Gene3D" id="3.30.40.10">
    <property type="entry name" value="Zinc/RING finger domain, C3HC4 (zinc finger)"/>
    <property type="match status" value="1"/>
</dbReference>
<keyword evidence="1" id="KW-0479">Metal-binding</keyword>
<evidence type="ECO:0000259" key="7">
    <source>
        <dbReference type="PROSITE" id="PS50089"/>
    </source>
</evidence>
<dbReference type="InterPro" id="IPR013083">
    <property type="entry name" value="Znf_RING/FYVE/PHD"/>
</dbReference>
<dbReference type="Proteomes" id="UP000507470">
    <property type="component" value="Unassembled WGS sequence"/>
</dbReference>
<dbReference type="PANTHER" id="PTHR25462">
    <property type="entry name" value="BONUS, ISOFORM C-RELATED"/>
    <property type="match status" value="1"/>
</dbReference>
<keyword evidence="3 5" id="KW-0863">Zinc-finger</keyword>
<organism evidence="9 10">
    <name type="scientific">Mytilus coruscus</name>
    <name type="common">Sea mussel</name>
    <dbReference type="NCBI Taxonomy" id="42192"/>
    <lineage>
        <taxon>Eukaryota</taxon>
        <taxon>Metazoa</taxon>
        <taxon>Spiralia</taxon>
        <taxon>Lophotrochozoa</taxon>
        <taxon>Mollusca</taxon>
        <taxon>Bivalvia</taxon>
        <taxon>Autobranchia</taxon>
        <taxon>Pteriomorphia</taxon>
        <taxon>Mytilida</taxon>
        <taxon>Mytiloidea</taxon>
        <taxon>Mytilidae</taxon>
        <taxon>Mytilinae</taxon>
        <taxon>Mytilus</taxon>
    </lineage>
</organism>
<dbReference type="InterPro" id="IPR017907">
    <property type="entry name" value="Znf_RING_CS"/>
</dbReference>
<dbReference type="AlphaFoldDB" id="A0A6J7ZY81"/>
<feature type="repeat" description="NHL" evidence="6">
    <location>
        <begin position="393"/>
        <end position="419"/>
    </location>
</feature>
<dbReference type="SUPFAM" id="SSF101898">
    <property type="entry name" value="NHL repeat"/>
    <property type="match status" value="1"/>
</dbReference>
<keyword evidence="4" id="KW-0862">Zinc</keyword>
<dbReference type="OrthoDB" id="6049135at2759"/>
<feature type="domain" description="B box-type" evidence="8">
    <location>
        <begin position="173"/>
        <end position="214"/>
    </location>
</feature>
<dbReference type="PROSITE" id="PS51125">
    <property type="entry name" value="NHL"/>
    <property type="match status" value="2"/>
</dbReference>
<dbReference type="SUPFAM" id="SSF57845">
    <property type="entry name" value="B-box zinc-binding domain"/>
    <property type="match status" value="1"/>
</dbReference>
<keyword evidence="10" id="KW-1185">Reference proteome</keyword>
<gene>
    <name evidence="9" type="ORF">MCOR_1186</name>
</gene>
<dbReference type="PROSITE" id="PS00518">
    <property type="entry name" value="ZF_RING_1"/>
    <property type="match status" value="1"/>
</dbReference>
<dbReference type="GO" id="GO:0008270">
    <property type="term" value="F:zinc ion binding"/>
    <property type="evidence" value="ECO:0007669"/>
    <property type="project" value="UniProtKB-KW"/>
</dbReference>
<dbReference type="Pfam" id="PF01436">
    <property type="entry name" value="NHL"/>
    <property type="match status" value="1"/>
</dbReference>
<evidence type="ECO:0000313" key="9">
    <source>
        <dbReference type="EMBL" id="CAC5357545.1"/>
    </source>
</evidence>
<evidence type="ECO:0000313" key="10">
    <source>
        <dbReference type="Proteomes" id="UP000507470"/>
    </source>
</evidence>
<name>A0A6J7ZY81_MYTCO</name>